<feature type="transmembrane region" description="Helical" evidence="12">
    <location>
        <begin position="200"/>
        <end position="221"/>
    </location>
</feature>
<dbReference type="InterPro" id="IPR000990">
    <property type="entry name" value="Innexin"/>
</dbReference>
<evidence type="ECO:0000256" key="7">
    <source>
        <dbReference type="ARBA" id="ARBA00022949"/>
    </source>
</evidence>
<keyword evidence="9 12" id="KW-0406">Ion transport</keyword>
<dbReference type="AlphaFoldDB" id="A0AAF5DPC7"/>
<comment type="subcellular location">
    <subcellularLocation>
        <location evidence="1">Cell junction</location>
        <location evidence="1">Gap junction</location>
    </subcellularLocation>
    <subcellularLocation>
        <location evidence="2 12">Cell membrane</location>
        <topology evidence="2 12">Multi-pass membrane protein</topology>
    </subcellularLocation>
</comment>
<feature type="transmembrane region" description="Helical" evidence="12">
    <location>
        <begin position="173"/>
        <end position="194"/>
    </location>
</feature>
<evidence type="ECO:0000256" key="8">
    <source>
        <dbReference type="ARBA" id="ARBA00022989"/>
    </source>
</evidence>
<dbReference type="GO" id="GO:0005886">
    <property type="term" value="C:plasma membrane"/>
    <property type="evidence" value="ECO:0007669"/>
    <property type="project" value="UniProtKB-SubCell"/>
</dbReference>
<reference evidence="14" key="1">
    <citation type="submission" date="2024-02" db="UniProtKB">
        <authorList>
            <consortium name="WormBaseParasite"/>
        </authorList>
    </citation>
    <scope>IDENTIFICATION</scope>
</reference>
<protein>
    <recommendedName>
        <fullName evidence="12">Innexin</fullName>
    </recommendedName>
</protein>
<comment type="function">
    <text evidence="12">Structural component of the gap junctions.</text>
</comment>
<evidence type="ECO:0000256" key="3">
    <source>
        <dbReference type="ARBA" id="ARBA00022448"/>
    </source>
</evidence>
<evidence type="ECO:0000256" key="5">
    <source>
        <dbReference type="ARBA" id="ARBA00022692"/>
    </source>
</evidence>
<dbReference type="Proteomes" id="UP000035681">
    <property type="component" value="Unplaced"/>
</dbReference>
<evidence type="ECO:0000256" key="1">
    <source>
        <dbReference type="ARBA" id="ARBA00004610"/>
    </source>
</evidence>
<keyword evidence="8 12" id="KW-1133">Transmembrane helix</keyword>
<gene>
    <name evidence="12" type="primary">inx</name>
</gene>
<evidence type="ECO:0000256" key="4">
    <source>
        <dbReference type="ARBA" id="ARBA00022475"/>
    </source>
</evidence>
<sequence length="459" mass="54549">MEQIKVLLGLTKYTSLDDDFADKFVHSYLSLSYIISFIIIFFNTYIIVPFECQFPQSWNDTYKQYGTEYCFINGFINLSNNSTNSNENNNLKINYYSTLTFMFFFLLICLLMSKYFWKYFNSIGIFNLQKITSKAKLLKEKNKTTNEYKKYLKNVVLVLKKCFGSVNKKQSNYSIFTIVYRILGDNYFSCIYIFYKTLEIFIILTQIYFISSTFGFNNFLIEKKIISLIYNNNYEVDPFPNEAYCDFFVNDYIIDSDEGIKILNINRKINCILKNNVIFQIVFFVNFLLLYFSLFTLIISFFIWLYRLTKTNSKENFIFKLMLLTKFPVRNSRYNIIKDIKYHIGNDGIFIFRMISSNIGSEIAAKILEYTFHDVFLINISDLDIKEDNQNLIEWTNYSIKVENDMLYNITKINKTERINSKIIDDVLNLYDKSDIEGLKEKGLKSILKKRKPCEKKES</sequence>
<keyword evidence="3 12" id="KW-0813">Transport</keyword>
<keyword evidence="11 12" id="KW-0407">Ion channel</keyword>
<evidence type="ECO:0000313" key="13">
    <source>
        <dbReference type="Proteomes" id="UP000035681"/>
    </source>
</evidence>
<dbReference type="GO" id="GO:0034220">
    <property type="term" value="P:monoatomic ion transmembrane transport"/>
    <property type="evidence" value="ECO:0007669"/>
    <property type="project" value="UniProtKB-KW"/>
</dbReference>
<dbReference type="PANTHER" id="PTHR11893">
    <property type="entry name" value="INNEXIN"/>
    <property type="match status" value="1"/>
</dbReference>
<feature type="transmembrane region" description="Helical" evidence="12">
    <location>
        <begin position="28"/>
        <end position="48"/>
    </location>
</feature>
<comment type="caution">
    <text evidence="12">Lacks conserved residue(s) required for the propagation of feature annotation.</text>
</comment>
<keyword evidence="6" id="KW-0303">Gap junction</keyword>
<keyword evidence="7" id="KW-0965">Cell junction</keyword>
<keyword evidence="4" id="KW-1003">Cell membrane</keyword>
<dbReference type="WBParaSite" id="TCONS_00014971.p1">
    <property type="protein sequence ID" value="TCONS_00014971.p1"/>
    <property type="gene ID" value="XLOC_010181"/>
</dbReference>
<evidence type="ECO:0000256" key="12">
    <source>
        <dbReference type="RuleBase" id="RU010713"/>
    </source>
</evidence>
<comment type="similarity">
    <text evidence="12">Belongs to the pannexin family.</text>
</comment>
<dbReference type="PROSITE" id="PS51013">
    <property type="entry name" value="PANNEXIN"/>
    <property type="match status" value="1"/>
</dbReference>
<keyword evidence="10 12" id="KW-0472">Membrane</keyword>
<evidence type="ECO:0000313" key="14">
    <source>
        <dbReference type="WBParaSite" id="TCONS_00014971.p1"/>
    </source>
</evidence>
<dbReference type="Pfam" id="PF00876">
    <property type="entry name" value="Innexin"/>
    <property type="match status" value="1"/>
</dbReference>
<organism evidence="13 14">
    <name type="scientific">Strongyloides stercoralis</name>
    <name type="common">Threadworm</name>
    <dbReference type="NCBI Taxonomy" id="6248"/>
    <lineage>
        <taxon>Eukaryota</taxon>
        <taxon>Metazoa</taxon>
        <taxon>Ecdysozoa</taxon>
        <taxon>Nematoda</taxon>
        <taxon>Chromadorea</taxon>
        <taxon>Rhabditida</taxon>
        <taxon>Tylenchina</taxon>
        <taxon>Panagrolaimomorpha</taxon>
        <taxon>Strongyloidoidea</taxon>
        <taxon>Strongyloididae</taxon>
        <taxon>Strongyloides</taxon>
    </lineage>
</organism>
<accession>A0AAF5DPC7</accession>
<evidence type="ECO:0000256" key="9">
    <source>
        <dbReference type="ARBA" id="ARBA00023065"/>
    </source>
</evidence>
<keyword evidence="13" id="KW-1185">Reference proteome</keyword>
<evidence type="ECO:0000256" key="10">
    <source>
        <dbReference type="ARBA" id="ARBA00023136"/>
    </source>
</evidence>
<evidence type="ECO:0000256" key="6">
    <source>
        <dbReference type="ARBA" id="ARBA00022868"/>
    </source>
</evidence>
<feature type="transmembrane region" description="Helical" evidence="12">
    <location>
        <begin position="93"/>
        <end position="112"/>
    </location>
</feature>
<name>A0AAF5DPC7_STRER</name>
<keyword evidence="5 12" id="KW-0812">Transmembrane</keyword>
<dbReference type="GO" id="GO:0005921">
    <property type="term" value="C:gap junction"/>
    <property type="evidence" value="ECO:0007669"/>
    <property type="project" value="UniProtKB-SubCell"/>
</dbReference>
<proteinExistence type="inferred from homology"/>
<evidence type="ECO:0000256" key="11">
    <source>
        <dbReference type="ARBA" id="ARBA00023303"/>
    </source>
</evidence>
<feature type="transmembrane region" description="Helical" evidence="12">
    <location>
        <begin position="277"/>
        <end position="306"/>
    </location>
</feature>
<dbReference type="PANTHER" id="PTHR11893:SF36">
    <property type="entry name" value="INNEXIN-5"/>
    <property type="match status" value="1"/>
</dbReference>
<evidence type="ECO:0000256" key="2">
    <source>
        <dbReference type="ARBA" id="ARBA00004651"/>
    </source>
</evidence>